<dbReference type="AlphaFoldDB" id="A0A5J4TR07"/>
<comment type="caution">
    <text evidence="2">The sequence shown here is derived from an EMBL/GenBank/DDBJ whole genome shotgun (WGS) entry which is preliminary data.</text>
</comment>
<protein>
    <submittedName>
        <fullName evidence="2">Uncharacterized protein</fullName>
    </submittedName>
</protein>
<accession>A0A5J4TR07</accession>
<gene>
    <name evidence="2" type="ORF">EZS28_044083</name>
</gene>
<sequence length="218" mass="24042">MYDQNWYNNGGIVPDQVTPASDATPLVDSGTGVTGTSNEYSRRNHQHPLNLSTETLIRNISLDADGTSTSYARSNHQHPLNTGPTVANLLQLTYDGNLTAIKFIKTGALATEILYVNGDTINGVVVIASNQTITVQYIKLCTFDAYSTPRDVSVEFLINCRTKLGQIQSNQSCSGDGLRTYQYRRIPNSQASGMDVCYRLYFGAGIDKYDEKWARVQP</sequence>
<proteinExistence type="predicted"/>
<evidence type="ECO:0000256" key="1">
    <source>
        <dbReference type="SAM" id="MobiDB-lite"/>
    </source>
</evidence>
<evidence type="ECO:0000313" key="2">
    <source>
        <dbReference type="EMBL" id="KAA6360390.1"/>
    </source>
</evidence>
<evidence type="ECO:0000313" key="3">
    <source>
        <dbReference type="Proteomes" id="UP000324800"/>
    </source>
</evidence>
<dbReference type="EMBL" id="SNRW01027003">
    <property type="protein sequence ID" value="KAA6360390.1"/>
    <property type="molecule type" value="Genomic_DNA"/>
</dbReference>
<feature type="region of interest" description="Disordered" evidence="1">
    <location>
        <begin position="1"/>
        <end position="48"/>
    </location>
</feature>
<organism evidence="2 3">
    <name type="scientific">Streblomastix strix</name>
    <dbReference type="NCBI Taxonomy" id="222440"/>
    <lineage>
        <taxon>Eukaryota</taxon>
        <taxon>Metamonada</taxon>
        <taxon>Preaxostyla</taxon>
        <taxon>Oxymonadida</taxon>
        <taxon>Streblomastigidae</taxon>
        <taxon>Streblomastix</taxon>
    </lineage>
</organism>
<name>A0A5J4TR07_9EUKA</name>
<dbReference type="Proteomes" id="UP000324800">
    <property type="component" value="Unassembled WGS sequence"/>
</dbReference>
<reference evidence="2 3" key="1">
    <citation type="submission" date="2019-03" db="EMBL/GenBank/DDBJ databases">
        <title>Single cell metagenomics reveals metabolic interactions within the superorganism composed of flagellate Streblomastix strix and complex community of Bacteroidetes bacteria on its surface.</title>
        <authorList>
            <person name="Treitli S.C."/>
            <person name="Kolisko M."/>
            <person name="Husnik F."/>
            <person name="Keeling P."/>
            <person name="Hampl V."/>
        </authorList>
    </citation>
    <scope>NUCLEOTIDE SEQUENCE [LARGE SCALE GENOMIC DNA]</scope>
    <source>
        <strain evidence="2">ST1C</strain>
    </source>
</reference>